<feature type="chain" id="PRO_5011598427" description="DUF305 domain-containing protein" evidence="1">
    <location>
        <begin position="29"/>
        <end position="137"/>
    </location>
</feature>
<dbReference type="Pfam" id="PF03713">
    <property type="entry name" value="DUF305"/>
    <property type="match status" value="1"/>
</dbReference>
<dbReference type="AlphaFoldDB" id="A0A1H2TLB8"/>
<dbReference type="PANTHER" id="PTHR36933">
    <property type="entry name" value="SLL0788 PROTEIN"/>
    <property type="match status" value="1"/>
</dbReference>
<dbReference type="Proteomes" id="UP000198539">
    <property type="component" value="Unassembled WGS sequence"/>
</dbReference>
<proteinExistence type="predicted"/>
<evidence type="ECO:0000256" key="1">
    <source>
        <dbReference type="SAM" id="SignalP"/>
    </source>
</evidence>
<dbReference type="PANTHER" id="PTHR36933:SF1">
    <property type="entry name" value="SLL0788 PROTEIN"/>
    <property type="match status" value="1"/>
</dbReference>
<organism evidence="3 4">
    <name type="scientific">Roseicitreum antarcticum</name>
    <dbReference type="NCBI Taxonomy" id="564137"/>
    <lineage>
        <taxon>Bacteria</taxon>
        <taxon>Pseudomonadati</taxon>
        <taxon>Pseudomonadota</taxon>
        <taxon>Alphaproteobacteria</taxon>
        <taxon>Rhodobacterales</taxon>
        <taxon>Paracoccaceae</taxon>
        <taxon>Roseicitreum</taxon>
    </lineage>
</organism>
<accession>A0A1H2TLB8</accession>
<name>A0A1H2TLB8_9RHOB</name>
<evidence type="ECO:0000259" key="2">
    <source>
        <dbReference type="Pfam" id="PF03713"/>
    </source>
</evidence>
<keyword evidence="1" id="KW-0732">Signal</keyword>
<dbReference type="OrthoDB" id="517560at2"/>
<feature type="signal peptide" evidence="1">
    <location>
        <begin position="1"/>
        <end position="28"/>
    </location>
</feature>
<gene>
    <name evidence="3" type="ORF">SAMN04488238_10295</name>
</gene>
<protein>
    <recommendedName>
        <fullName evidence="2">DUF305 domain-containing protein</fullName>
    </recommendedName>
</protein>
<feature type="domain" description="DUF305" evidence="2">
    <location>
        <begin position="79"/>
        <end position="136"/>
    </location>
</feature>
<evidence type="ECO:0000313" key="4">
    <source>
        <dbReference type="Proteomes" id="UP000198539"/>
    </source>
</evidence>
<evidence type="ECO:0000313" key="3">
    <source>
        <dbReference type="EMBL" id="SDW44701.1"/>
    </source>
</evidence>
<keyword evidence="4" id="KW-1185">Reference proteome</keyword>
<dbReference type="Gene3D" id="1.20.1260.10">
    <property type="match status" value="1"/>
</dbReference>
<dbReference type="InterPro" id="IPR005183">
    <property type="entry name" value="DUF305_CopM-like"/>
</dbReference>
<reference evidence="3 4" key="1">
    <citation type="submission" date="2016-10" db="EMBL/GenBank/DDBJ databases">
        <authorList>
            <person name="de Groot N.N."/>
        </authorList>
    </citation>
    <scope>NUCLEOTIDE SEQUENCE [LARGE SCALE GENOMIC DNA]</scope>
    <source>
        <strain evidence="3 4">CGMCC 1.8894</strain>
    </source>
</reference>
<dbReference type="EMBL" id="FNOM01000002">
    <property type="protein sequence ID" value="SDW44701.1"/>
    <property type="molecule type" value="Genomic_DNA"/>
</dbReference>
<sequence length="137" mass="14352">MNKATTAILAMAIGVTLGGLGAVSQANAQGAHAGHGVEAPDHAGHSMMGEDIAPSTRAFRTANAAMHEDMAITYTDDADTDFMLGMIPHHQGAIDMARIVLEHGRDPAVRALAQEIIAAQETEIGMMRAWLAEHGAQ</sequence>
<dbReference type="InterPro" id="IPR012347">
    <property type="entry name" value="Ferritin-like"/>
</dbReference>